<accession>A0ABQ5F3U8</accession>
<gene>
    <name evidence="1" type="ORF">Tco_0993060</name>
</gene>
<evidence type="ECO:0000313" key="2">
    <source>
        <dbReference type="Proteomes" id="UP001151760"/>
    </source>
</evidence>
<evidence type="ECO:0000313" key="1">
    <source>
        <dbReference type="EMBL" id="GJT58006.1"/>
    </source>
</evidence>
<organism evidence="1 2">
    <name type="scientific">Tanacetum coccineum</name>
    <dbReference type="NCBI Taxonomy" id="301880"/>
    <lineage>
        <taxon>Eukaryota</taxon>
        <taxon>Viridiplantae</taxon>
        <taxon>Streptophyta</taxon>
        <taxon>Embryophyta</taxon>
        <taxon>Tracheophyta</taxon>
        <taxon>Spermatophyta</taxon>
        <taxon>Magnoliopsida</taxon>
        <taxon>eudicotyledons</taxon>
        <taxon>Gunneridae</taxon>
        <taxon>Pentapetalae</taxon>
        <taxon>asterids</taxon>
        <taxon>campanulids</taxon>
        <taxon>Asterales</taxon>
        <taxon>Asteraceae</taxon>
        <taxon>Asteroideae</taxon>
        <taxon>Anthemideae</taxon>
        <taxon>Anthemidinae</taxon>
        <taxon>Tanacetum</taxon>
    </lineage>
</organism>
<dbReference type="SUPFAM" id="SSF56672">
    <property type="entry name" value="DNA/RNA polymerases"/>
    <property type="match status" value="1"/>
</dbReference>
<dbReference type="EMBL" id="BQNB010016980">
    <property type="protein sequence ID" value="GJT58006.1"/>
    <property type="molecule type" value="Genomic_DNA"/>
</dbReference>
<dbReference type="Proteomes" id="UP001151760">
    <property type="component" value="Unassembled WGS sequence"/>
</dbReference>
<keyword evidence="2" id="KW-1185">Reference proteome</keyword>
<proteinExistence type="predicted"/>
<dbReference type="Gene3D" id="3.30.70.270">
    <property type="match status" value="1"/>
</dbReference>
<evidence type="ECO:0008006" key="3">
    <source>
        <dbReference type="Google" id="ProtNLM"/>
    </source>
</evidence>
<name>A0ABQ5F3U8_9ASTR</name>
<comment type="caution">
    <text evidence="1">The sequence shown here is derived from an EMBL/GenBank/DDBJ whole genome shotgun (WGS) entry which is preliminary data.</text>
</comment>
<reference evidence="1" key="2">
    <citation type="submission" date="2022-01" db="EMBL/GenBank/DDBJ databases">
        <authorList>
            <person name="Yamashiro T."/>
            <person name="Shiraishi A."/>
            <person name="Satake H."/>
            <person name="Nakayama K."/>
        </authorList>
    </citation>
    <scope>NUCLEOTIDE SEQUENCE</scope>
</reference>
<reference evidence="1" key="1">
    <citation type="journal article" date="2022" name="Int. J. Mol. Sci.">
        <title>Draft Genome of Tanacetum Coccineum: Genomic Comparison of Closely Related Tanacetum-Family Plants.</title>
        <authorList>
            <person name="Yamashiro T."/>
            <person name="Shiraishi A."/>
            <person name="Nakayama K."/>
            <person name="Satake H."/>
        </authorList>
    </citation>
    <scope>NUCLEOTIDE SEQUENCE</scope>
</reference>
<dbReference type="InterPro" id="IPR043128">
    <property type="entry name" value="Rev_trsase/Diguanyl_cyclase"/>
</dbReference>
<dbReference type="InterPro" id="IPR043502">
    <property type="entry name" value="DNA/RNA_pol_sf"/>
</dbReference>
<protein>
    <recommendedName>
        <fullName evidence="3">Reverse transcriptase domain-containing protein</fullName>
    </recommendedName>
</protein>
<sequence>MVSGPEEQPISVNKVKEETVKVAINPEHPEQTVMIGSDLTEKVRIKLCNLLQQSLDIFAWTPADMTVSSKAIISEHRLNVRMVVSALAEEKRQAVKETLQTLTKTINQKHVQVRYPLHDNRLEGRIPVWISLQMLPGRIQRVPSNTNGRGRRGENRFLLQTKKSDFLWTEEAEAAFRQMKEHIAKSPMLTAPEEQEELIIYLAATKKR</sequence>